<proteinExistence type="predicted"/>
<dbReference type="InterPro" id="IPR011990">
    <property type="entry name" value="TPR-like_helical_dom_sf"/>
</dbReference>
<evidence type="ECO:0000313" key="2">
    <source>
        <dbReference type="Proteomes" id="UP001152766"/>
    </source>
</evidence>
<dbReference type="PANTHER" id="PTHR11102">
    <property type="entry name" value="SEL-1-LIKE PROTEIN"/>
    <property type="match status" value="1"/>
</dbReference>
<dbReference type="SMART" id="SM00671">
    <property type="entry name" value="SEL1"/>
    <property type="match status" value="5"/>
</dbReference>
<dbReference type="AlphaFoldDB" id="A0A9X4R624"/>
<dbReference type="InterPro" id="IPR050767">
    <property type="entry name" value="Sel1_AlgK"/>
</dbReference>
<dbReference type="Proteomes" id="UP001152766">
    <property type="component" value="Unassembled WGS sequence"/>
</dbReference>
<organism evidence="1 2">
    <name type="scientific">Pelomonas aquatica</name>
    <dbReference type="NCBI Taxonomy" id="431058"/>
    <lineage>
        <taxon>Bacteria</taxon>
        <taxon>Pseudomonadati</taxon>
        <taxon>Pseudomonadota</taxon>
        <taxon>Betaproteobacteria</taxon>
        <taxon>Burkholderiales</taxon>
        <taxon>Sphaerotilaceae</taxon>
        <taxon>Roseateles</taxon>
    </lineage>
</organism>
<dbReference type="RefSeq" id="WP_268150258.1">
    <property type="nucleotide sequence ID" value="NZ_JAPPUW010000008.1"/>
</dbReference>
<dbReference type="InterPro" id="IPR006597">
    <property type="entry name" value="Sel1-like"/>
</dbReference>
<keyword evidence="2" id="KW-1185">Reference proteome</keyword>
<dbReference type="SUPFAM" id="SSF81901">
    <property type="entry name" value="HCP-like"/>
    <property type="match status" value="1"/>
</dbReference>
<reference evidence="1" key="1">
    <citation type="submission" date="2019-02" db="EMBL/GenBank/DDBJ databases">
        <title>Draft genome of the type strain Pelomonas aquatica CCUG 52575T.</title>
        <authorList>
            <person name="Gomila M."/>
            <person name="Lalucat J."/>
        </authorList>
    </citation>
    <scope>NUCLEOTIDE SEQUENCE</scope>
    <source>
        <strain evidence="1">CCUG 52575</strain>
    </source>
</reference>
<dbReference type="PANTHER" id="PTHR11102:SF160">
    <property type="entry name" value="ERAD-ASSOCIATED E3 UBIQUITIN-PROTEIN LIGASE COMPONENT HRD3"/>
    <property type="match status" value="1"/>
</dbReference>
<comment type="caution">
    <text evidence="1">The sequence shown here is derived from an EMBL/GenBank/DDBJ whole genome shotgun (WGS) entry which is preliminary data.</text>
</comment>
<dbReference type="Gene3D" id="1.25.40.10">
    <property type="entry name" value="Tetratricopeptide repeat domain"/>
    <property type="match status" value="2"/>
</dbReference>
<accession>A0A9X4R624</accession>
<protein>
    <submittedName>
        <fullName evidence="1">Sel1 repeat family protein</fullName>
    </submittedName>
</protein>
<name>A0A9X4R624_9BURK</name>
<gene>
    <name evidence="1" type="ORF">EXJ73_21465</name>
</gene>
<sequence length="525" mass="57090">MRKPDVQLIARARRGDIAACLEAGRKYLEGASGFPRHVTVGLEYLQRAESHRAAEVQRLIVESMNLYEIASHGRVPTLRQAAHAGRVSAQLKMAVWSSLAAADDADSSRWFRRAAEAGDDASVRVLAQSPEDQAVGTPVERLRALKELPCLGWAELVGLAMDRALMRRDAKLLFRALSLCVEDDGTPDPVLADKVFEALSYASSLPSETINIDRRSFEGLLEDCVSRGNGAAALMLGQALSGSDVGNLHWQALVPMQNFRKASALLMRAADSGHGEAWTRLYEIHSNHNGSVANPSMARFCLEKAAAAGVVSAQRRLGATILRASGTLREVEQGMHWLFLAAQTGDEHAYKLMRTFVLPVLGAEDDAARALIEIQRTSPVLAIRLRVARDFGLTKLEAMTVDLPTGMRPWGLVVGRNPFIRQARLSSPRAVPATSHSALEGLRGVVAQITAGGVRGASSQDFDLRHRALRIRQVLAAHGLEESMFFAKVRSRDLDVLRGGARWARSVKSALDDAMAHEAAQTLRG</sequence>
<dbReference type="EMBL" id="SGUG01000050">
    <property type="protein sequence ID" value="MDG0865032.1"/>
    <property type="molecule type" value="Genomic_DNA"/>
</dbReference>
<evidence type="ECO:0000313" key="1">
    <source>
        <dbReference type="EMBL" id="MDG0865032.1"/>
    </source>
</evidence>